<evidence type="ECO:0000259" key="9">
    <source>
        <dbReference type="PROSITE" id="PS51192"/>
    </source>
</evidence>
<dbReference type="PROSITE" id="PS51194">
    <property type="entry name" value="HELICASE_CTER"/>
    <property type="match status" value="1"/>
</dbReference>
<dbReference type="SMART" id="SM00490">
    <property type="entry name" value="HELICc"/>
    <property type="match status" value="1"/>
</dbReference>
<feature type="domain" description="Helicase C-terminal" evidence="10">
    <location>
        <begin position="256"/>
        <end position="401"/>
    </location>
</feature>
<feature type="domain" description="Helicase ATP-binding" evidence="9">
    <location>
        <begin position="52"/>
        <end position="222"/>
    </location>
</feature>
<gene>
    <name evidence="12" type="ORF">LNINA_LOCUS15071</name>
</gene>
<feature type="region of interest" description="Disordered" evidence="8">
    <location>
        <begin position="533"/>
        <end position="557"/>
    </location>
</feature>
<evidence type="ECO:0000256" key="7">
    <source>
        <dbReference type="RuleBase" id="RU000492"/>
    </source>
</evidence>
<dbReference type="InterPro" id="IPR014001">
    <property type="entry name" value="Helicase_ATP-bd"/>
</dbReference>
<evidence type="ECO:0000256" key="4">
    <source>
        <dbReference type="ARBA" id="ARBA00022806"/>
    </source>
</evidence>
<dbReference type="PROSITE" id="PS51192">
    <property type="entry name" value="HELICASE_ATP_BIND_1"/>
    <property type="match status" value="1"/>
</dbReference>
<evidence type="ECO:0000256" key="2">
    <source>
        <dbReference type="ARBA" id="ARBA00022741"/>
    </source>
</evidence>
<dbReference type="Gene3D" id="3.40.50.300">
    <property type="entry name" value="P-loop containing nucleotide triphosphate hydrolases"/>
    <property type="match status" value="2"/>
</dbReference>
<dbReference type="GO" id="GO:0005524">
    <property type="term" value="F:ATP binding"/>
    <property type="evidence" value="ECO:0007669"/>
    <property type="project" value="UniProtKB-KW"/>
</dbReference>
<dbReference type="InterPro" id="IPR027417">
    <property type="entry name" value="P-loop_NTPase"/>
</dbReference>
<dbReference type="Pfam" id="PF00271">
    <property type="entry name" value="Helicase_C"/>
    <property type="match status" value="1"/>
</dbReference>
<keyword evidence="3 7" id="KW-0378">Hydrolase</keyword>
<dbReference type="PROSITE" id="PS51195">
    <property type="entry name" value="Q_MOTIF"/>
    <property type="match status" value="1"/>
</dbReference>
<evidence type="ECO:0000256" key="1">
    <source>
        <dbReference type="ARBA" id="ARBA00012552"/>
    </source>
</evidence>
<keyword evidence="2 7" id="KW-0547">Nucleotide-binding</keyword>
<dbReference type="Pfam" id="PF00270">
    <property type="entry name" value="DEAD"/>
    <property type="match status" value="1"/>
</dbReference>
<dbReference type="CDD" id="cd18787">
    <property type="entry name" value="SF2_C_DEAD"/>
    <property type="match status" value="1"/>
</dbReference>
<dbReference type="EC" id="3.6.4.13" evidence="1"/>
<dbReference type="GO" id="GO:0010468">
    <property type="term" value="P:regulation of gene expression"/>
    <property type="evidence" value="ECO:0007669"/>
    <property type="project" value="UniProtKB-ARBA"/>
</dbReference>
<dbReference type="Proteomes" id="UP001497472">
    <property type="component" value="Unassembled WGS sequence"/>
</dbReference>
<dbReference type="GO" id="GO:0003676">
    <property type="term" value="F:nucleic acid binding"/>
    <property type="evidence" value="ECO:0007669"/>
    <property type="project" value="InterPro"/>
</dbReference>
<evidence type="ECO:0000259" key="11">
    <source>
        <dbReference type="PROSITE" id="PS51195"/>
    </source>
</evidence>
<comment type="caution">
    <text evidence="12">The sequence shown here is derived from an EMBL/GenBank/DDBJ whole genome shotgun (WGS) entry which is preliminary data.</text>
</comment>
<dbReference type="PANTHER" id="PTHR47959:SF13">
    <property type="entry name" value="ATP-DEPENDENT RNA HELICASE RHLE"/>
    <property type="match status" value="1"/>
</dbReference>
<keyword evidence="4 7" id="KW-0347">Helicase</keyword>
<evidence type="ECO:0000259" key="10">
    <source>
        <dbReference type="PROSITE" id="PS51194"/>
    </source>
</evidence>
<evidence type="ECO:0000256" key="5">
    <source>
        <dbReference type="ARBA" id="ARBA00022840"/>
    </source>
</evidence>
<dbReference type="AlphaFoldDB" id="A0AAV1K476"/>
<keyword evidence="5 7" id="KW-0067">ATP-binding</keyword>
<dbReference type="GO" id="GO:0003724">
    <property type="term" value="F:RNA helicase activity"/>
    <property type="evidence" value="ECO:0007669"/>
    <property type="project" value="UniProtKB-EC"/>
</dbReference>
<dbReference type="InterPro" id="IPR014014">
    <property type="entry name" value="RNA_helicase_DEAD_Q_motif"/>
</dbReference>
<comment type="similarity">
    <text evidence="7">Belongs to the DEAD box helicase family.</text>
</comment>
<evidence type="ECO:0000256" key="6">
    <source>
        <dbReference type="PROSITE-ProRule" id="PRU00552"/>
    </source>
</evidence>
<accession>A0AAV1K476</accession>
<dbReference type="EMBL" id="CAVLEF010000283">
    <property type="protein sequence ID" value="CAK1556309.1"/>
    <property type="molecule type" value="Genomic_DNA"/>
</dbReference>
<name>A0AAV1K476_9NEOP</name>
<reference evidence="12 13" key="1">
    <citation type="submission" date="2023-11" db="EMBL/GenBank/DDBJ databases">
        <authorList>
            <person name="Okamura Y."/>
        </authorList>
    </citation>
    <scope>NUCLEOTIDE SEQUENCE [LARGE SCALE GENOMIC DNA]</scope>
</reference>
<dbReference type="SMART" id="SM00487">
    <property type="entry name" value="DEXDc"/>
    <property type="match status" value="1"/>
</dbReference>
<organism evidence="12 13">
    <name type="scientific">Leptosia nina</name>
    <dbReference type="NCBI Taxonomy" id="320188"/>
    <lineage>
        <taxon>Eukaryota</taxon>
        <taxon>Metazoa</taxon>
        <taxon>Ecdysozoa</taxon>
        <taxon>Arthropoda</taxon>
        <taxon>Hexapoda</taxon>
        <taxon>Insecta</taxon>
        <taxon>Pterygota</taxon>
        <taxon>Neoptera</taxon>
        <taxon>Endopterygota</taxon>
        <taxon>Lepidoptera</taxon>
        <taxon>Glossata</taxon>
        <taxon>Ditrysia</taxon>
        <taxon>Papilionoidea</taxon>
        <taxon>Pieridae</taxon>
        <taxon>Pierinae</taxon>
        <taxon>Leptosia</taxon>
    </lineage>
</organism>
<dbReference type="InterPro" id="IPR001650">
    <property type="entry name" value="Helicase_C-like"/>
</dbReference>
<proteinExistence type="inferred from homology"/>
<dbReference type="InterPro" id="IPR011545">
    <property type="entry name" value="DEAD/DEAH_box_helicase_dom"/>
</dbReference>
<dbReference type="PROSITE" id="PS00039">
    <property type="entry name" value="DEAD_ATP_HELICASE"/>
    <property type="match status" value="1"/>
</dbReference>
<evidence type="ECO:0000313" key="12">
    <source>
        <dbReference type="EMBL" id="CAK1556309.1"/>
    </source>
</evidence>
<dbReference type="GO" id="GO:0005829">
    <property type="term" value="C:cytosol"/>
    <property type="evidence" value="ECO:0007669"/>
    <property type="project" value="TreeGrafter"/>
</dbReference>
<evidence type="ECO:0000256" key="8">
    <source>
        <dbReference type="SAM" id="MobiDB-lite"/>
    </source>
</evidence>
<keyword evidence="13" id="KW-1185">Reference proteome</keyword>
<evidence type="ECO:0000313" key="13">
    <source>
        <dbReference type="Proteomes" id="UP001497472"/>
    </source>
</evidence>
<feature type="short sequence motif" description="Q motif" evidence="6">
    <location>
        <begin position="21"/>
        <end position="49"/>
    </location>
</feature>
<protein>
    <recommendedName>
        <fullName evidence="1">RNA helicase</fullName>
        <ecNumber evidence="1">3.6.4.13</ecNumber>
    </recommendedName>
</protein>
<dbReference type="PANTHER" id="PTHR47959">
    <property type="entry name" value="ATP-DEPENDENT RNA HELICASE RHLE-RELATED"/>
    <property type="match status" value="1"/>
</dbReference>
<evidence type="ECO:0000256" key="3">
    <source>
        <dbReference type="ARBA" id="ARBA00022801"/>
    </source>
</evidence>
<dbReference type="InterPro" id="IPR050079">
    <property type="entry name" value="DEAD_box_RNA_helicase"/>
</dbReference>
<sequence length="709" mass="80872">MLAHKISDAERTTDVLTCYDTSFNSMMLSTYTLNGLTMTGFSKPSPIQLLGIPLGKLGFDLILEAKSGTGKTVVFSTIALELLNLQKGLQVIIVTPTREIAAQICDVIKQIGSHFEGLTTEMVIGGLPYREDVEKVNKNVHILIGTPGRLKHLINDKHINTCAVRLFVLDEADKLMENSFQDDIKCIHKALPGKKQVILSSATFPESIKEVVDDLVEEAQHVCPTTSNVLLGITHKVTLVKYNSNIVKQTENRFNELARILSEIEFKQCVIFCKYQARVSQLHKMLKKSNWPSDLVYGKQAQTVRLEALKTLQEYKCRILIATDLVSRGIDAKNVNLVINFEPPDNCETYLHRIGRSGRYGSIGMAVSIISEGEEFVKFNKMLEPIAHTINIQNFWTKENITNNQENNTEKKPSMKICEISNTKNNDECKGDNSLWNSLVGNLDNSGNLESFDQLCISYATEDSKSKTIASFSELLEDYTNDVNVELEDSTYKHVEFENVSHKTYFDAIHRCKQELDIFSNDIGHKIRTSTEKLPTVENSTPSKRINDSKINNKHSPEYTSYTNTNAFLTELPQSFHKTKYKYGPKNEIKHNTLKKKITEHNDSYSAIHNGVKTYESVRYQNQLDDKEEIIKADGCRNILDKEVKNNFSKTKDINYKLKTGKEKDFNIQETHNKRNIRKVQAYCEWYNKLKTTTKQIELLLYMEEMSNY</sequence>
<dbReference type="SUPFAM" id="SSF52540">
    <property type="entry name" value="P-loop containing nucleoside triphosphate hydrolases"/>
    <property type="match status" value="1"/>
</dbReference>
<dbReference type="GO" id="GO:0016787">
    <property type="term" value="F:hydrolase activity"/>
    <property type="evidence" value="ECO:0007669"/>
    <property type="project" value="UniProtKB-KW"/>
</dbReference>
<dbReference type="InterPro" id="IPR000629">
    <property type="entry name" value="RNA-helicase_DEAD-box_CS"/>
</dbReference>
<feature type="domain" description="DEAD-box RNA helicase Q" evidence="11">
    <location>
        <begin position="21"/>
        <end position="49"/>
    </location>
</feature>